<organism evidence="2 3">
    <name type="scientific">Engystomops pustulosus</name>
    <name type="common">Tungara frog</name>
    <name type="synonym">Physalaemus pustulosus</name>
    <dbReference type="NCBI Taxonomy" id="76066"/>
    <lineage>
        <taxon>Eukaryota</taxon>
        <taxon>Metazoa</taxon>
        <taxon>Chordata</taxon>
        <taxon>Craniata</taxon>
        <taxon>Vertebrata</taxon>
        <taxon>Euteleostomi</taxon>
        <taxon>Amphibia</taxon>
        <taxon>Batrachia</taxon>
        <taxon>Anura</taxon>
        <taxon>Neobatrachia</taxon>
        <taxon>Hyloidea</taxon>
        <taxon>Leptodactylidae</taxon>
        <taxon>Leiuperinae</taxon>
        <taxon>Engystomops</taxon>
    </lineage>
</organism>
<sequence>MMNHLRAGEHARRWSWGAFLRAPHHQMKRKGSRRKRMKNKEMGHPPLLNQSRQGRHKPPLLKKIFGMYWTFLLGWGWGVYKCCAFNTCKLYSRGCVCCASTRVGR</sequence>
<evidence type="ECO:0000313" key="3">
    <source>
        <dbReference type="Proteomes" id="UP000824782"/>
    </source>
</evidence>
<comment type="caution">
    <text evidence="2">The sequence shown here is derived from an EMBL/GenBank/DDBJ whole genome shotgun (WGS) entry which is preliminary data.</text>
</comment>
<accession>A0AAV6YJS7</accession>
<evidence type="ECO:0000256" key="1">
    <source>
        <dbReference type="SAM" id="MobiDB-lite"/>
    </source>
</evidence>
<protein>
    <submittedName>
        <fullName evidence="2">Uncharacterized protein</fullName>
    </submittedName>
</protein>
<gene>
    <name evidence="2" type="ORF">GDO81_025433</name>
</gene>
<dbReference type="EMBL" id="WNYA01036319">
    <property type="protein sequence ID" value="KAG8536921.1"/>
    <property type="molecule type" value="Genomic_DNA"/>
</dbReference>
<name>A0AAV6YJS7_ENGPU</name>
<dbReference type="AlphaFoldDB" id="A0AAV6YJS7"/>
<proteinExistence type="predicted"/>
<feature type="compositionally biased region" description="Basic residues" evidence="1">
    <location>
        <begin position="27"/>
        <end position="38"/>
    </location>
</feature>
<keyword evidence="3" id="KW-1185">Reference proteome</keyword>
<evidence type="ECO:0000313" key="2">
    <source>
        <dbReference type="EMBL" id="KAG8536921.1"/>
    </source>
</evidence>
<reference evidence="2" key="1">
    <citation type="thesis" date="2020" institute="ProQuest LLC" country="789 East Eisenhower Parkway, Ann Arbor, MI, USA">
        <title>Comparative Genomics and Chromosome Evolution.</title>
        <authorList>
            <person name="Mudd A.B."/>
        </authorList>
    </citation>
    <scope>NUCLEOTIDE SEQUENCE</scope>
    <source>
        <strain evidence="2">237g6f4</strain>
        <tissue evidence="2">Blood</tissue>
    </source>
</reference>
<feature type="region of interest" description="Disordered" evidence="1">
    <location>
        <begin position="27"/>
        <end position="54"/>
    </location>
</feature>
<dbReference type="Proteomes" id="UP000824782">
    <property type="component" value="Unassembled WGS sequence"/>
</dbReference>